<sequence>MLAPRPIESSEGRRPDFGTQKTTKATQSWEPHPSHHHQTGSSPIKIAIFTNRFLEKRRPCKTEIRKTTTLPTPPCPPQHRPPPTPRPDQHHQLPPPNKHRTSTVHPTPLGIRRKPRSPPVGGGNNRPTLPHRGGRRTNTQTPPIRHQNSKSQRLHFAVRLRPETSSNEPGGSPKGLDCGQNEAEQRPGDDGGEQKQTAATRRHQEMASTGSRRKTGGEPKRTTCQWREGGK</sequence>
<dbReference type="EMBL" id="JACTNZ010000010">
    <property type="protein sequence ID" value="KAG5528314.1"/>
    <property type="molecule type" value="Genomic_DNA"/>
</dbReference>
<feature type="compositionally biased region" description="Basic and acidic residues" evidence="1">
    <location>
        <begin position="53"/>
        <end position="66"/>
    </location>
</feature>
<accession>A0AAV6IMT8</accession>
<evidence type="ECO:0000256" key="1">
    <source>
        <dbReference type="SAM" id="MobiDB-lite"/>
    </source>
</evidence>
<feature type="compositionally biased region" description="Basic and acidic residues" evidence="1">
    <location>
        <begin position="183"/>
        <end position="193"/>
    </location>
</feature>
<protein>
    <submittedName>
        <fullName evidence="2">Uncharacterized protein</fullName>
    </submittedName>
</protein>
<dbReference type="Proteomes" id="UP000823749">
    <property type="component" value="Chromosome 10"/>
</dbReference>
<evidence type="ECO:0000313" key="2">
    <source>
        <dbReference type="EMBL" id="KAG5528314.1"/>
    </source>
</evidence>
<feature type="region of interest" description="Disordered" evidence="1">
    <location>
        <begin position="1"/>
        <end position="231"/>
    </location>
</feature>
<evidence type="ECO:0000313" key="3">
    <source>
        <dbReference type="Proteomes" id="UP000823749"/>
    </source>
</evidence>
<feature type="compositionally biased region" description="Polar residues" evidence="1">
    <location>
        <begin position="19"/>
        <end position="29"/>
    </location>
</feature>
<reference evidence="2" key="1">
    <citation type="submission" date="2020-08" db="EMBL/GenBank/DDBJ databases">
        <title>Plant Genome Project.</title>
        <authorList>
            <person name="Zhang R.-G."/>
        </authorList>
    </citation>
    <scope>NUCLEOTIDE SEQUENCE</scope>
    <source>
        <strain evidence="2">WSP0</strain>
        <tissue evidence="2">Leaf</tissue>
    </source>
</reference>
<feature type="compositionally biased region" description="Pro residues" evidence="1">
    <location>
        <begin position="71"/>
        <end position="86"/>
    </location>
</feature>
<comment type="caution">
    <text evidence="2">The sequence shown here is derived from an EMBL/GenBank/DDBJ whole genome shotgun (WGS) entry which is preliminary data.</text>
</comment>
<proteinExistence type="predicted"/>
<organism evidence="2 3">
    <name type="scientific">Rhododendron griersonianum</name>
    <dbReference type="NCBI Taxonomy" id="479676"/>
    <lineage>
        <taxon>Eukaryota</taxon>
        <taxon>Viridiplantae</taxon>
        <taxon>Streptophyta</taxon>
        <taxon>Embryophyta</taxon>
        <taxon>Tracheophyta</taxon>
        <taxon>Spermatophyta</taxon>
        <taxon>Magnoliopsida</taxon>
        <taxon>eudicotyledons</taxon>
        <taxon>Gunneridae</taxon>
        <taxon>Pentapetalae</taxon>
        <taxon>asterids</taxon>
        <taxon>Ericales</taxon>
        <taxon>Ericaceae</taxon>
        <taxon>Ericoideae</taxon>
        <taxon>Rhodoreae</taxon>
        <taxon>Rhododendron</taxon>
    </lineage>
</organism>
<keyword evidence="3" id="KW-1185">Reference proteome</keyword>
<gene>
    <name evidence="2" type="ORF">RHGRI_029100</name>
</gene>
<name>A0AAV6IMT8_9ERIC</name>
<dbReference type="AlphaFoldDB" id="A0AAV6IMT8"/>